<feature type="compositionally biased region" description="Low complexity" evidence="1">
    <location>
        <begin position="3685"/>
        <end position="3729"/>
    </location>
</feature>
<feature type="compositionally biased region" description="Low complexity" evidence="1">
    <location>
        <begin position="337"/>
        <end position="354"/>
    </location>
</feature>
<dbReference type="VEuPathDB" id="ToxoDB:CSUI_002790"/>
<feature type="compositionally biased region" description="Low complexity" evidence="1">
    <location>
        <begin position="167"/>
        <end position="182"/>
    </location>
</feature>
<feature type="compositionally biased region" description="Basic and acidic residues" evidence="1">
    <location>
        <begin position="596"/>
        <end position="610"/>
    </location>
</feature>
<dbReference type="EMBL" id="MIGC01001171">
    <property type="protein sequence ID" value="PHJ23355.1"/>
    <property type="molecule type" value="Genomic_DNA"/>
</dbReference>
<feature type="compositionally biased region" description="Low complexity" evidence="1">
    <location>
        <begin position="3788"/>
        <end position="3801"/>
    </location>
</feature>
<feature type="compositionally biased region" description="Low complexity" evidence="1">
    <location>
        <begin position="1009"/>
        <end position="1018"/>
    </location>
</feature>
<feature type="compositionally biased region" description="Low complexity" evidence="1">
    <location>
        <begin position="3953"/>
        <end position="3997"/>
    </location>
</feature>
<feature type="compositionally biased region" description="Basic residues" evidence="1">
    <location>
        <begin position="1500"/>
        <end position="1510"/>
    </location>
</feature>
<feature type="compositionally biased region" description="Low complexity" evidence="1">
    <location>
        <begin position="214"/>
        <end position="253"/>
    </location>
</feature>
<dbReference type="Proteomes" id="UP000221165">
    <property type="component" value="Unassembled WGS sequence"/>
</dbReference>
<feature type="compositionally biased region" description="Low complexity" evidence="1">
    <location>
        <begin position="876"/>
        <end position="889"/>
    </location>
</feature>
<feature type="region of interest" description="Disordered" evidence="1">
    <location>
        <begin position="3308"/>
        <end position="3997"/>
    </location>
</feature>
<feature type="compositionally biased region" description="Low complexity" evidence="1">
    <location>
        <begin position="3515"/>
        <end position="3529"/>
    </location>
</feature>
<feature type="compositionally biased region" description="Low complexity" evidence="1">
    <location>
        <begin position="3553"/>
        <end position="3562"/>
    </location>
</feature>
<feature type="region of interest" description="Disordered" evidence="1">
    <location>
        <begin position="400"/>
        <end position="823"/>
    </location>
</feature>
<feature type="compositionally biased region" description="Basic and acidic residues" evidence="1">
    <location>
        <begin position="971"/>
        <end position="982"/>
    </location>
</feature>
<evidence type="ECO:0000256" key="1">
    <source>
        <dbReference type="SAM" id="MobiDB-lite"/>
    </source>
</evidence>
<feature type="compositionally biased region" description="Polar residues" evidence="1">
    <location>
        <begin position="3419"/>
        <end position="3451"/>
    </location>
</feature>
<dbReference type="GeneID" id="94426200"/>
<feature type="compositionally biased region" description="Basic and acidic residues" evidence="1">
    <location>
        <begin position="3328"/>
        <end position="3345"/>
    </location>
</feature>
<feature type="compositionally biased region" description="Basic and acidic residues" evidence="1">
    <location>
        <begin position="2415"/>
        <end position="2432"/>
    </location>
</feature>
<feature type="region of interest" description="Disordered" evidence="1">
    <location>
        <begin position="3173"/>
        <end position="3283"/>
    </location>
</feature>
<feature type="compositionally biased region" description="Low complexity" evidence="1">
    <location>
        <begin position="2785"/>
        <end position="2801"/>
    </location>
</feature>
<feature type="compositionally biased region" description="Polar residues" evidence="1">
    <location>
        <begin position="430"/>
        <end position="443"/>
    </location>
</feature>
<feature type="compositionally biased region" description="Basic and acidic residues" evidence="1">
    <location>
        <begin position="727"/>
        <end position="740"/>
    </location>
</feature>
<feature type="compositionally biased region" description="Basic and acidic residues" evidence="1">
    <location>
        <begin position="2660"/>
        <end position="2672"/>
    </location>
</feature>
<sequence>MRSAGGKVLRSVTTPTRSSRGGEGGSAGTRLKGGRKPDVRKSDSSTGQAGEGLSEKDDITSSTGHPCKDLAASPTLEDNGTLETISQSDVVQQQGGTGGRTRPSVLLPSSSHDTRFPTHAESRHLPSESLHSPTFSSPRSFMSKASSSSSYSLLSTAHTDMYDVTTSTISSRSRSHTSSSSSPGAASVVLGRQQKKKEDSSPTGLEDSPKTADPSQLFSEPASSSFSLSHSLPPSHISRPSPRTRSSTVSTSFNLRSHVKPPVGPHTRSSTTSLTPPQDEPTLSLSVAPSSPSLPSSDAIITQGEKDSSSFSSSPHHSGCIDSASRGGGSGSVTDGNSTSISTSSTSSSTNPSNSHKKRTGGRGGGGAAAIGGVGLRCKKSTLSPTVKSSPVKAVWNELVSEGSPSLSSLSSTPPSLVTSSRSSYETRMKYSSQASANVSPSCILSKEAKDEEISASSSSRSSRDIPTGTVSQAKAVGGGGIVTRSHNKGLATGGGGDEGGVDKKKDRPSRSGGNQLASPRSLVGLASGRSIGMSHCEEGISDVSHVQKGEGLHQGKKQEDDSHSTSSSCSQEGGEAIGSGVHTAGETSPMVATTGRRERVEVFQRDGSSRVKHHSVSKSLSIESMKNVGESDDGSMGRIQEGTAVTSSEKDDIGTKSEVDGRGMVDDVDTAPGSSGVYTPHKSADTKVVMGRQEFNLRSRVQRRGGPVKGEDLMSCHSSVCTTQESGDRIRSKTKEESQVHSNAPTATFALASSSSVSTAEGTGEGGEPLEKTPSQGVSQTAGGRRISERIQNSQKKSRRAIRSNANSLSSEGEGREDDAVSMSDFPCSVEFKEVFQGDSQQQTSKNLIHQMPSVDTPERKEEKGRIYHCPPSMPSSSSSDSRCSLAPQSPEEESEPCTSVILPSPSKRSSRISGETSSLETIQLQDVSSPAALTEGGGAVTSPRQETGVHTPPQEIGYNACISSTSQGEKSRVSLPKSKDTAGVCTPERLVQLPSRLLQDRRLVAASPSSQSSVGSNLGLDSRQHQQQMSPSQSPSPNHLSFFTTPSSPPPPLPASFSHGDASEDNKPNTSLSSSSHSSTTSTPNTAVTTALTRRTRRRSSQASPQSISSSSSSLSSSSVSSSQNSFTSPSVPCSSPSSTSFPVLASSLPSSASSPLLSSSSSSSSSSVTSSSDTPPPISSFSPSPLGKLPEPLSEGETTKGLRRSLRQRQVPHRCQATSVSSSSASLISSPLPSRSQGEGSVSSESSVFLSSCPSSSSSSTGEASMDTNSASTRSSHTKSSVYTPAPLLPPAASSTGGKANQNKKKVSSLSSVAVRIPLGEDSEEGGGGEEKKSNKIFSNLKKEENPGECPLGINPPSLPSSFLLGSSPISSATGFYSSSSFSLVTECSSLKNTASPPGEKENACTSQEMEKHLQASCETAETSDAKAPPRPASNGLSRRTEGEHISTRSREREEGEGDGGLESAVNCQEIEGTSSSSSLPLESSGEGGGERVTVSTRKKKNFKASSRHSSPSSTSLSSLAGIKTGEEEEGRGVRKEDETFSTLPPAMKEEEEEDRRTVQETIEKRSEQGKKAIGGREEENTSCGGRMMTRAVVMRIRRGGEGGEEEEKREMSGGGSTGLRRSERHEAFHLPGEATSHDSTTTTKSSSTPLLPTHRQSKYAAGIPSKEEIKEDSSSSSPPVGGGSEKVTSTSISQNDLLPTHRHQGEMPNTTPQSKPPPPPTTTTSSSFSSSSPTISSPSLLAKSTPPLPPPLISPGEKHQEGARSSHSSSSSSSSVCTPRSSRRQGGGGLGGGGGTTVHTFNGLHAKTPGASSSSSFHPSHHLSFSHITTRSSAAAAAASASTTLTTAGGGGERKLQGDAYSKAVGGGGVANASTRKQKGSGGGAGHLSHIPSHAPSQRGSHSSHSGSIPHHSHSSSCRASSSLTNGSSSQSLSGGGGGGGGGGRRVASKASAAATAAALARQQKRDQQQEEGRKLCDLVKFDVSWFVQSDEDEDDVGGGGDKEIGMGDEKDLESSHLFEPRERRFSLRRRAGGQGDKEDKDRGVVVDWESYWLRPLSPVRRVDMMDETDVSSSSSYPVEGIESSSMARDRNQKEQTASLPFQRQQEEEEKKKEKEKEGYMLLSGERKRAGEDEEKTGRRERNEERGEQDGDILRKKEDFRGKDERKEDRCRREEDEAVLILKRRRERQKPSHCHRRALLAHPSLDHQERQRRSPTQEKEAEEEGERRKELKSLNRHLRPTSVSDEELLIEGREDLDEEETLSFMYDDEDLEGYLSDVMKASAVCTPHPCEREGEIKLKVPRCCYCRLPRRIPSYKESFYQNLEERLPGFLRLFCVCPARKFGDSCLQGSAGREGLVLPHPSQSLFYSVRSVGREGEEEEQERREETDLSDLEGDETDDEGENDSLFADSEGDHRADEDKNEEEEKRKNLASSVSLSAERSRTSQVCIESSLTVEREGKPQKSPAGSVDVEEEEREEASSSCLSNHLFETKLRGEEDVCLDRNDRSEGKGLDTKSIVRASEDLSYLSSVGKEERAREELDSPDDKNKKKTSKEKDDQHDEKKQPGEGKQGRLREDEERRILKRKEESHVKQIQIMEVHAADFLDDKTCGAKEQEENEKSTRRRTGDPREEEKKEEKEGQPTIETLEKRTISSSLPSEERRSGERERASHHGAKKSHPEECRERGERQEGSHRKPEELQNDSHRSTSAKKVKEIREMKEKDMKRKREESCLRNKKKRKRRRKELIFRWRDPSTLQCYSSSLDLLQGSISALSASARVASSISSVPSLHTSSSPSTSVSSREKEQREKNVASSSSFSLQAPHRPVVFLPRVFYEKESDCYIASCLVWRASDTRAKITEKEKKKNISCSSSCPSFSSSSTPLTSSSSLAQQTLSSYGDTAGHLSHRGDEGHPFLQERENTKTCINQKSDSLHREESRNDRRDPEEEGEKGRGLGKEEEKKKKVTEKERLHEGEREGRERDSHSDSDHPDGSSVDRTKDQEEEEEDTEEEKKNKEKEEEEEEVSTGLKLLQKRFSVGFLGHSKAHFYASEWLRWQYEQQKRLLLFVSSSLQQKTTEEISSRHPSDLYPHGSWSCSSSFSFPLDLPGNSVRRYPYYRDLGGGVSLKGRGGGKAHEARLLLSSLDALDDMHEDFYEGRGDEDDEIDGRYQDLLHQKSTPQGRKGGQVKKGSSGIGGGGSGRLNGSPGISFLKSSSSSHPNSSSSSYHYHHQSKHLYSHSLHSSSSSLPLNSHTRPHGVSQGGSKSLATGASTRGGGSGGAGTSKNAAAFYTPEDLSSLTPEELELLRKRQETRERQKRQKLLRQQWRRQQAREAKLRMMKEQERAGGDRNPQGETKSSSASSSNMTSQNSESHPTPGPLIHPAPGLTTSLSPGLSSQRDRGVAPSILQEKGGGREGGDSQGLRNHSTPSATSHGSTAGSRSSGALVKMSSSKTIPAGGTRGGAGGLHHANHQNSKKDELASLGVGGERRRAGEREEEKRGEKGIVEKESPRRKLMVTLRSSSLSSSTSTYSGGENMKNNGGRPGAGGEGDREKGGMSSLLSSSSTGVNVNHRKRTGEEGVSSSSLPPYQEESHRGAPSLSSPVVPSSNSPSQGSSKRMKVTSLQGPIEKNSSKKDPLGFGGDSAAIGEGREGGKGDGSIGRASGVHTPGFITTTTRGGMCTRNQLASSTRSSSSSQMCFNTSSSLSSSTSPLPTFNSSSLLSHESSSLSTSQATRAKSNHLEGTSLSSSSSTSLTSPEEKAIESMPSSSSCPSSRVTTKGKVNTRRTTASSSSPQNPLSTSSSRKPAATEDISGVSGGSSVYTVAPEGTEGEEEKDTTHSREGGRGPSRHRPQGIPLNVKKSEISSSSFAPSPSSACSVAASAPSSSFDGNLLPGGGKGEKPREDIPTPCCETFLNTLNVSPAGETEEMKNGSRRLRSGRVLRSARQTDEEKKISSSSSSPLTMPSGDSSSSSSQGLSLSSSSAVGGPQSCSSSSSSSS</sequence>
<evidence type="ECO:0000313" key="3">
    <source>
        <dbReference type="Proteomes" id="UP000221165"/>
    </source>
</evidence>
<gene>
    <name evidence="2" type="ORF">CSUI_002790</name>
</gene>
<keyword evidence="3" id="KW-1185">Reference proteome</keyword>
<feature type="compositionally biased region" description="Basic residues" evidence="1">
    <location>
        <begin position="2186"/>
        <end position="2203"/>
    </location>
</feature>
<feature type="compositionally biased region" description="Low complexity" evidence="1">
    <location>
        <begin position="1222"/>
        <end position="1284"/>
    </location>
</feature>
<feature type="compositionally biased region" description="Polar residues" evidence="1">
    <location>
        <begin position="267"/>
        <end position="276"/>
    </location>
</feature>
<feature type="compositionally biased region" description="Gly residues" evidence="1">
    <location>
        <begin position="362"/>
        <end position="375"/>
    </location>
</feature>
<feature type="compositionally biased region" description="Polar residues" evidence="1">
    <location>
        <begin position="2075"/>
        <end position="2091"/>
    </location>
</feature>
<feature type="compositionally biased region" description="Basic and acidic residues" evidence="1">
    <location>
        <begin position="1402"/>
        <end position="1417"/>
    </location>
</feature>
<reference evidence="2 3" key="1">
    <citation type="journal article" date="2017" name="Int. J. Parasitol.">
        <title>The genome of the protozoan parasite Cystoisospora suis and a reverse vaccinology approach to identify vaccine candidates.</title>
        <authorList>
            <person name="Palmieri N."/>
            <person name="Shrestha A."/>
            <person name="Ruttkowski B."/>
            <person name="Beck T."/>
            <person name="Vogl C."/>
            <person name="Tomley F."/>
            <person name="Blake D.P."/>
            <person name="Joachim A."/>
        </authorList>
    </citation>
    <scope>NUCLEOTIDE SEQUENCE [LARGE SCALE GENOMIC DNA]</scope>
    <source>
        <strain evidence="2 3">Wien I</strain>
    </source>
</reference>
<feature type="region of interest" description="Disordered" evidence="1">
    <location>
        <begin position="2785"/>
        <end position="2817"/>
    </location>
</feature>
<feature type="compositionally biased region" description="Low complexity" evidence="1">
    <location>
        <begin position="1726"/>
        <end position="1749"/>
    </location>
</feature>
<feature type="compositionally biased region" description="Low complexity" evidence="1">
    <location>
        <begin position="3742"/>
        <end position="3754"/>
    </location>
</feature>
<feature type="compositionally biased region" description="Polar residues" evidence="1">
    <location>
        <begin position="913"/>
        <end position="930"/>
    </location>
</feature>
<feature type="compositionally biased region" description="Low complexity" evidence="1">
    <location>
        <begin position="1816"/>
        <end position="1851"/>
    </location>
</feature>
<feature type="compositionally biased region" description="Low complexity" evidence="1">
    <location>
        <begin position="3355"/>
        <end position="3370"/>
    </location>
</feature>
<feature type="compositionally biased region" description="Low complexity" evidence="1">
    <location>
        <begin position="404"/>
        <end position="424"/>
    </location>
</feature>
<feature type="compositionally biased region" description="Gly residues" evidence="1">
    <location>
        <begin position="3270"/>
        <end position="3279"/>
    </location>
</feature>
<feature type="compositionally biased region" description="Polar residues" evidence="1">
    <location>
        <begin position="76"/>
        <end position="91"/>
    </location>
</feature>
<feature type="compositionally biased region" description="Acidic residues" evidence="1">
    <location>
        <begin position="2392"/>
        <end position="2407"/>
    </location>
</feature>
<feature type="compositionally biased region" description="Low complexity" evidence="1">
    <location>
        <begin position="1103"/>
        <end position="1189"/>
    </location>
</feature>
<name>A0A2C6L7D5_9APIC</name>
<feature type="compositionally biased region" description="Polar residues" evidence="1">
    <location>
        <begin position="774"/>
        <end position="783"/>
    </location>
</feature>
<feature type="compositionally biased region" description="Low complexity" evidence="1">
    <location>
        <begin position="1511"/>
        <end position="1522"/>
    </location>
</feature>
<feature type="compositionally biased region" description="Low complexity" evidence="1">
    <location>
        <begin position="309"/>
        <end position="318"/>
    </location>
</feature>
<feature type="compositionally biased region" description="Basic and acidic residues" evidence="1">
    <location>
        <begin position="2602"/>
        <end position="2653"/>
    </location>
</feature>
<feature type="compositionally biased region" description="Basic and acidic residues" evidence="1">
    <location>
        <begin position="2109"/>
        <end position="2179"/>
    </location>
</feature>
<feature type="region of interest" description="Disordered" evidence="1">
    <location>
        <begin position="835"/>
        <end position="1369"/>
    </location>
</feature>
<feature type="region of interest" description="Disordered" evidence="1">
    <location>
        <begin position="1994"/>
        <end position="2046"/>
    </location>
</feature>
<feature type="compositionally biased region" description="Basic and acidic residues" evidence="1">
    <location>
        <begin position="2802"/>
        <end position="2811"/>
    </location>
</feature>
<feature type="compositionally biased region" description="Gly residues" evidence="1">
    <location>
        <begin position="1938"/>
        <end position="1949"/>
    </location>
</feature>
<feature type="compositionally biased region" description="Basic and acidic residues" evidence="1">
    <location>
        <begin position="2005"/>
        <end position="2030"/>
    </location>
</feature>
<comment type="caution">
    <text evidence="2">The sequence shown here is derived from an EMBL/GenBank/DDBJ whole genome shotgun (WGS) entry which is preliminary data.</text>
</comment>
<feature type="compositionally biased region" description="Basic and acidic residues" evidence="1">
    <location>
        <begin position="1558"/>
        <end position="1583"/>
    </location>
</feature>
<feature type="compositionally biased region" description="Low complexity" evidence="1">
    <location>
        <begin position="2868"/>
        <end position="2896"/>
    </location>
</feature>
<feature type="compositionally biased region" description="Basic and acidic residues" evidence="1">
    <location>
        <begin position="1602"/>
        <end position="1615"/>
    </location>
</feature>
<feature type="region of interest" description="Disordered" evidence="1">
    <location>
        <begin position="2375"/>
        <end position="2747"/>
    </location>
</feature>
<feature type="compositionally biased region" description="Low complexity" evidence="1">
    <location>
        <begin position="1769"/>
        <end position="1784"/>
    </location>
</feature>
<feature type="compositionally biased region" description="Polar residues" evidence="1">
    <location>
        <begin position="741"/>
        <end position="762"/>
    </location>
</feature>
<feature type="compositionally biased region" description="Low complexity" evidence="1">
    <location>
        <begin position="1905"/>
        <end position="1937"/>
    </location>
</feature>
<feature type="compositionally biased region" description="Polar residues" evidence="1">
    <location>
        <begin position="1691"/>
        <end position="1701"/>
    </location>
</feature>
<evidence type="ECO:0000313" key="2">
    <source>
        <dbReference type="EMBL" id="PHJ23355.1"/>
    </source>
</evidence>
<feature type="compositionally biased region" description="Low complexity" evidence="1">
    <location>
        <begin position="1953"/>
        <end position="1965"/>
    </location>
</feature>
<feature type="compositionally biased region" description="Polar residues" evidence="1">
    <location>
        <begin position="717"/>
        <end position="726"/>
    </location>
</feature>
<feature type="compositionally biased region" description="Low complexity" evidence="1">
    <location>
        <begin position="3235"/>
        <end position="3250"/>
    </location>
</feature>
<feature type="compositionally biased region" description="Basic and acidic residues" evidence="1">
    <location>
        <begin position="2534"/>
        <end position="2593"/>
    </location>
</feature>
<feature type="compositionally biased region" description="Basic and acidic residues" evidence="1">
    <location>
        <begin position="649"/>
        <end position="666"/>
    </location>
</feature>
<feature type="compositionally biased region" description="Low complexity" evidence="1">
    <location>
        <begin position="1072"/>
        <end position="1095"/>
    </location>
</feature>
<feature type="compositionally biased region" description="Basic and acidic residues" evidence="1">
    <location>
        <begin position="501"/>
        <end position="510"/>
    </location>
</feature>
<feature type="region of interest" description="Disordered" evidence="1">
    <location>
        <begin position="1392"/>
        <end position="1978"/>
    </location>
</feature>
<organism evidence="2 3">
    <name type="scientific">Cystoisospora suis</name>
    <dbReference type="NCBI Taxonomy" id="483139"/>
    <lineage>
        <taxon>Eukaryota</taxon>
        <taxon>Sar</taxon>
        <taxon>Alveolata</taxon>
        <taxon>Apicomplexa</taxon>
        <taxon>Conoidasida</taxon>
        <taxon>Coccidia</taxon>
        <taxon>Eucoccidiorida</taxon>
        <taxon>Eimeriorina</taxon>
        <taxon>Sarcocystidae</taxon>
        <taxon>Cystoisospora</taxon>
    </lineage>
</organism>
<feature type="compositionally biased region" description="Basic and acidic residues" evidence="1">
    <location>
        <begin position="2208"/>
        <end position="2237"/>
    </location>
</feature>
<feature type="region of interest" description="Disordered" evidence="1">
    <location>
        <begin position="2064"/>
        <end position="2241"/>
    </location>
</feature>
<feature type="compositionally biased region" description="Polar residues" evidence="1">
    <location>
        <begin position="3668"/>
        <end position="3684"/>
    </location>
</feature>
<feature type="compositionally biased region" description="Basic and acidic residues" evidence="1">
    <location>
        <begin position="1442"/>
        <end position="1457"/>
    </location>
</feature>
<feature type="compositionally biased region" description="Basic and acidic residues" evidence="1">
    <location>
        <begin position="3484"/>
        <end position="3509"/>
    </location>
</feature>
<feature type="region of interest" description="Disordered" evidence="1">
    <location>
        <begin position="2861"/>
        <end position="3025"/>
    </location>
</feature>
<feature type="compositionally biased region" description="Low complexity" evidence="1">
    <location>
        <begin position="136"/>
        <end position="152"/>
    </location>
</feature>
<feature type="compositionally biased region" description="Basic residues" evidence="1">
    <location>
        <begin position="3225"/>
        <end position="3234"/>
    </location>
</feature>
<feature type="compositionally biased region" description="Polar residues" evidence="1">
    <location>
        <begin position="2099"/>
        <end position="2108"/>
    </location>
</feature>
<feature type="compositionally biased region" description="Low complexity" evidence="1">
    <location>
        <begin position="1473"/>
        <end position="1488"/>
    </location>
</feature>
<protein>
    <submittedName>
        <fullName evidence="2">Uncharacterized protein</fullName>
    </submittedName>
</protein>
<feature type="compositionally biased region" description="Low complexity" evidence="1">
    <location>
        <begin position="3595"/>
        <end position="3613"/>
    </location>
</feature>
<accession>A0A2C6L7D5</accession>
<feature type="compositionally biased region" description="Basic and acidic residues" evidence="1">
    <location>
        <begin position="858"/>
        <end position="867"/>
    </location>
</feature>
<feature type="compositionally biased region" description="Polar residues" evidence="1">
    <location>
        <begin position="839"/>
        <end position="849"/>
    </location>
</feature>
<feature type="compositionally biased region" description="Basic residues" evidence="1">
    <location>
        <begin position="2735"/>
        <end position="2745"/>
    </location>
</feature>
<feature type="compositionally biased region" description="Low complexity" evidence="1">
    <location>
        <begin position="3762"/>
        <end position="3772"/>
    </location>
</feature>
<proteinExistence type="predicted"/>
<feature type="compositionally biased region" description="Gly residues" evidence="1">
    <location>
        <begin position="1789"/>
        <end position="1800"/>
    </location>
</feature>
<feature type="compositionally biased region" description="Basic and acidic residues" evidence="1">
    <location>
        <begin position="2679"/>
        <end position="2734"/>
    </location>
</feature>
<dbReference type="RefSeq" id="XP_067925031.1">
    <property type="nucleotide sequence ID" value="XM_068062989.1"/>
</dbReference>
<feature type="region of interest" description="Disordered" evidence="1">
    <location>
        <begin position="1"/>
        <end position="152"/>
    </location>
</feature>
<feature type="compositionally biased region" description="Low complexity" evidence="1">
    <location>
        <begin position="3382"/>
        <end position="3394"/>
    </location>
</feature>
<feature type="region of interest" description="Disordered" evidence="1">
    <location>
        <begin position="167"/>
        <end position="376"/>
    </location>
</feature>
<feature type="compositionally biased region" description="Basic and acidic residues" evidence="1">
    <location>
        <begin position="112"/>
        <end position="126"/>
    </location>
</feature>
<feature type="compositionally biased region" description="Low complexity" evidence="1">
    <location>
        <begin position="1027"/>
        <end position="1048"/>
    </location>
</feature>
<feature type="compositionally biased region" description="Basic and acidic residues" evidence="1">
    <location>
        <begin position="2906"/>
        <end position="2921"/>
    </location>
</feature>
<feature type="compositionally biased region" description="Low complexity" evidence="1">
    <location>
        <begin position="3200"/>
        <end position="3224"/>
    </location>
</feature>
<feature type="compositionally biased region" description="Polar residues" evidence="1">
    <location>
        <begin position="3773"/>
        <end position="3787"/>
    </location>
</feature>
<dbReference type="OrthoDB" id="10493598at2759"/>
<feature type="compositionally biased region" description="Basic and acidic residues" evidence="1">
    <location>
        <begin position="546"/>
        <end position="564"/>
    </location>
</feature>
<feature type="compositionally biased region" description="Basic and acidic residues" evidence="1">
    <location>
        <begin position="2930"/>
        <end position="2999"/>
    </location>
</feature>
<feature type="compositionally biased region" description="Low complexity" evidence="1">
    <location>
        <begin position="3863"/>
        <end position="3885"/>
    </location>
</feature>
<feature type="compositionally biased region" description="Basic and acidic residues" evidence="1">
    <location>
        <begin position="2492"/>
        <end position="2516"/>
    </location>
</feature>
<feature type="compositionally biased region" description="Low complexity" evidence="1">
    <location>
        <begin position="283"/>
        <end position="297"/>
    </location>
</feature>
<feature type="compositionally biased region" description="Gly residues" evidence="1">
    <location>
        <begin position="3190"/>
        <end position="3199"/>
    </location>
</feature>
<feature type="compositionally biased region" description="Basic and acidic residues" evidence="1">
    <location>
        <begin position="1968"/>
        <end position="1978"/>
    </location>
</feature>
<feature type="compositionally biased region" description="Low complexity" evidence="1">
    <location>
        <begin position="1641"/>
        <end position="1658"/>
    </location>
</feature>
<feature type="compositionally biased region" description="Polar residues" evidence="1">
    <location>
        <begin position="2434"/>
        <end position="2457"/>
    </location>
</feature>
<feature type="compositionally biased region" description="Basic residues" evidence="1">
    <location>
        <begin position="1204"/>
        <end position="1215"/>
    </location>
</feature>